<accession>A0A8F2IFF5</accession>
<dbReference type="EMBL" id="MZ028627">
    <property type="protein sequence ID" value="QWS68238.1"/>
    <property type="molecule type" value="Genomic_DNA"/>
</dbReference>
<dbReference type="GeneID" id="80020533"/>
<dbReference type="Proteomes" id="UP000683422">
    <property type="component" value="Segment"/>
</dbReference>
<dbReference type="RefSeq" id="YP_010755862.1">
    <property type="nucleotide sequence ID" value="NC_073474.1"/>
</dbReference>
<sequence length="383" mass="41125">MTTPTATLPERTLRGADLAQLLQVLQHQHSSKVDVVMPAAQLNATLTGGFEFAALPPKISESGVTDVAGIYTPTPGAIGHLADKFGIPLAYLRKLSEQHQELFAANVNGWAVRDDRKFLVRLLHGQHDDGQGLLRAVLSDGYGFRDHIDTVMALLSGMRAAGLEADNIGAADLSDNRLYLRVRAPEISVMAPELLKGYRSPFTGAEGADNPVVYAGLLVRNSETGGGALSITPELRVQVCDNGLQITPDAIRSVHLGSRLEEGQVNWSADTQDAYDDLITKKVRDAVTAFLTPEYVRDTVAKITEKAAKPLEDPKQIEVVATQLKFNEGERAALLSHFIKGGQMTAGGVMNAVTSMCQEISDPDRSHEVQATGLKALDLAAAL</sequence>
<keyword evidence="2" id="KW-1185">Reference proteome</keyword>
<evidence type="ECO:0008006" key="3">
    <source>
        <dbReference type="Google" id="ProtNLM"/>
    </source>
</evidence>
<name>A0A8F2IFF5_9CAUD</name>
<dbReference type="KEGG" id="vg:80020533"/>
<evidence type="ECO:0000313" key="1">
    <source>
        <dbReference type="EMBL" id="QWS68238.1"/>
    </source>
</evidence>
<reference evidence="1" key="1">
    <citation type="submission" date="2021-04" db="EMBL/GenBank/DDBJ databases">
        <authorList>
            <person name="Barnhill K.B."/>
            <person name="Biggs A.M."/>
            <person name="Bland J."/>
            <person name="Choudhary H.M."/>
            <person name="Crogan R.E."/>
            <person name="Finocchiaro A.B."/>
            <person name="Franco V."/>
            <person name="Fuller T.A."/>
            <person name="Hanwacker C.G."/>
            <person name="Howard Z.E."/>
            <person name="Iqbal M."/>
            <person name="Mathew A.M."/>
            <person name="Miller S."/>
            <person name="Padhye S."/>
            <person name="Rainey E."/>
            <person name="Rodriguez A."/>
            <person name="Stewart E."/>
            <person name="Otero L.A."/>
            <person name="Chase M.A."/>
            <person name="Pollenz R.S."/>
            <person name="Garlena R.A."/>
            <person name="Russell D.A."/>
            <person name="Jacobs-Sera D."/>
            <person name="Hatfull G.F."/>
        </authorList>
    </citation>
    <scope>NUCLEOTIDE SEQUENCE</scope>
</reference>
<evidence type="ECO:0000313" key="2">
    <source>
        <dbReference type="Proteomes" id="UP000683422"/>
    </source>
</evidence>
<protein>
    <recommendedName>
        <fullName evidence="3">DUF932 domain-containing protein</fullName>
    </recommendedName>
</protein>
<organism evidence="1 2">
    <name type="scientific">Gordonia phage VanLee</name>
    <dbReference type="NCBI Taxonomy" id="2845816"/>
    <lineage>
        <taxon>Viruses</taxon>
        <taxon>Duplodnaviria</taxon>
        <taxon>Heunggongvirae</taxon>
        <taxon>Uroviricota</taxon>
        <taxon>Caudoviricetes</taxon>
        <taxon>Kruegerviridae</taxon>
        <taxon>Vanleevirus</taxon>
        <taxon>Vanleevirus vanlee</taxon>
    </lineage>
</organism>
<gene>
    <name evidence="1" type="primary">121</name>
    <name evidence="1" type="ORF">SEA_VANLEE_121</name>
</gene>
<proteinExistence type="predicted"/>